<accession>A0A6G0R8D6</accession>
<comment type="caution">
    <text evidence="1">The sequence shown here is derived from an EMBL/GenBank/DDBJ whole genome shotgun (WGS) entry which is preliminary data.</text>
</comment>
<proteinExistence type="predicted"/>
<organism evidence="1 2">
    <name type="scientific">Phytophthora fragariae</name>
    <dbReference type="NCBI Taxonomy" id="53985"/>
    <lineage>
        <taxon>Eukaryota</taxon>
        <taxon>Sar</taxon>
        <taxon>Stramenopiles</taxon>
        <taxon>Oomycota</taxon>
        <taxon>Peronosporomycetes</taxon>
        <taxon>Peronosporales</taxon>
        <taxon>Peronosporaceae</taxon>
        <taxon>Phytophthora</taxon>
    </lineage>
</organism>
<protein>
    <submittedName>
        <fullName evidence="1">Uncharacterized protein</fullName>
    </submittedName>
</protein>
<dbReference type="Proteomes" id="UP000486351">
    <property type="component" value="Unassembled WGS sequence"/>
</dbReference>
<dbReference type="AlphaFoldDB" id="A0A6G0R8D6"/>
<evidence type="ECO:0000313" key="1">
    <source>
        <dbReference type="EMBL" id="KAE9322068.1"/>
    </source>
</evidence>
<sequence length="154" mass="16725">MALHRYPDAVGSLTMTLKCVHAPTPESTDNQQETLAEDEAEPLPAIAGLHHVVPCYPIQHDSAAVKTLELKSEKLNKSPAPLLTLRCFVPSISSLGQGLFVGPKSLTFTLKLSPPPQEKQESGRKQDLHLRYQTFTTGGTLSTQLRSSHRGATS</sequence>
<gene>
    <name evidence="1" type="ORF">PF008_g17667</name>
</gene>
<dbReference type="EMBL" id="QXFY01001291">
    <property type="protein sequence ID" value="KAE9322068.1"/>
    <property type="molecule type" value="Genomic_DNA"/>
</dbReference>
<reference evidence="1 2" key="1">
    <citation type="submission" date="2018-09" db="EMBL/GenBank/DDBJ databases">
        <title>Genomic investigation of the strawberry pathogen Phytophthora fragariae indicates pathogenicity is determined by transcriptional variation in three key races.</title>
        <authorList>
            <person name="Adams T.M."/>
            <person name="Armitage A.D."/>
            <person name="Sobczyk M.K."/>
            <person name="Bates H.J."/>
            <person name="Dunwell J.M."/>
            <person name="Nellist C.F."/>
            <person name="Harrison R.J."/>
        </authorList>
    </citation>
    <scope>NUCLEOTIDE SEQUENCE [LARGE SCALE GENOMIC DNA]</scope>
    <source>
        <strain evidence="1 2">NOV-77</strain>
    </source>
</reference>
<evidence type="ECO:0000313" key="2">
    <source>
        <dbReference type="Proteomes" id="UP000486351"/>
    </source>
</evidence>
<name>A0A6G0R8D6_9STRA</name>